<sequence>MDHMLQLHVEHHSSLKHCDPVAARFRERVDASWRVVVLAFAAIASLALFLQSFSVGRPPLSSAPALPAAWLLAAAGSLVTTKTALFVLSNAIFVLLAADCRWFFFTSGASADNVDAREPCDVVPEKQEHHHQEAAQRCAVQSRVPYPGCLEHKNSSTASEEFTTEPVTTIYDSTTTLEALEEQEDERATSRTELLGRLDEADSVALELEAVVVEEPTCETARGLDELEIDELNKKFDEFIQSRRNKWIKEETNLLKADVIFTQALDTVIT</sequence>
<name>A0A1E5VXA2_9POAL</name>
<keyword evidence="1" id="KW-0472">Membrane</keyword>
<keyword evidence="1" id="KW-1133">Transmembrane helix</keyword>
<dbReference type="EMBL" id="LWDX02027010">
    <property type="protein sequence ID" value="OEL29735.1"/>
    <property type="molecule type" value="Genomic_DNA"/>
</dbReference>
<evidence type="ECO:0000313" key="2">
    <source>
        <dbReference type="EMBL" id="OEL29735.1"/>
    </source>
</evidence>
<keyword evidence="3" id="KW-1185">Reference proteome</keyword>
<protein>
    <submittedName>
        <fullName evidence="2">Uncharacterized protein</fullName>
    </submittedName>
</protein>
<dbReference type="PANTHER" id="PTHR35762">
    <property type="entry name" value="TRANSMEMBRANE PROTEIN"/>
    <property type="match status" value="1"/>
</dbReference>
<comment type="caution">
    <text evidence="2">The sequence shown here is derived from an EMBL/GenBank/DDBJ whole genome shotgun (WGS) entry which is preliminary data.</text>
</comment>
<dbReference type="Proteomes" id="UP000095767">
    <property type="component" value="Unassembled WGS sequence"/>
</dbReference>
<dbReference type="PANTHER" id="PTHR35762:SF8">
    <property type="entry name" value="EXPRESSED PROTEIN"/>
    <property type="match status" value="1"/>
</dbReference>
<gene>
    <name evidence="2" type="ORF">BAE44_0009250</name>
</gene>
<evidence type="ECO:0000256" key="1">
    <source>
        <dbReference type="SAM" id="Phobius"/>
    </source>
</evidence>
<proteinExistence type="predicted"/>
<accession>A0A1E5VXA2</accession>
<organism evidence="2 3">
    <name type="scientific">Dichanthelium oligosanthes</name>
    <dbReference type="NCBI Taxonomy" id="888268"/>
    <lineage>
        <taxon>Eukaryota</taxon>
        <taxon>Viridiplantae</taxon>
        <taxon>Streptophyta</taxon>
        <taxon>Embryophyta</taxon>
        <taxon>Tracheophyta</taxon>
        <taxon>Spermatophyta</taxon>
        <taxon>Magnoliopsida</taxon>
        <taxon>Liliopsida</taxon>
        <taxon>Poales</taxon>
        <taxon>Poaceae</taxon>
        <taxon>PACMAD clade</taxon>
        <taxon>Panicoideae</taxon>
        <taxon>Panicodae</taxon>
        <taxon>Paniceae</taxon>
        <taxon>Dichantheliinae</taxon>
        <taxon>Dichanthelium</taxon>
    </lineage>
</organism>
<dbReference type="OrthoDB" id="696713at2759"/>
<evidence type="ECO:0000313" key="3">
    <source>
        <dbReference type="Proteomes" id="UP000095767"/>
    </source>
</evidence>
<feature type="transmembrane region" description="Helical" evidence="1">
    <location>
        <begin position="31"/>
        <end position="50"/>
    </location>
</feature>
<keyword evidence="1" id="KW-0812">Transmembrane</keyword>
<feature type="transmembrane region" description="Helical" evidence="1">
    <location>
        <begin position="70"/>
        <end position="98"/>
    </location>
</feature>
<reference evidence="2 3" key="1">
    <citation type="submission" date="2016-09" db="EMBL/GenBank/DDBJ databases">
        <title>The draft genome of Dichanthelium oligosanthes: A C3 panicoid grass species.</title>
        <authorList>
            <person name="Studer A.J."/>
            <person name="Schnable J.C."/>
            <person name="Brutnell T.P."/>
        </authorList>
    </citation>
    <scope>NUCLEOTIDE SEQUENCE [LARGE SCALE GENOMIC DNA]</scope>
    <source>
        <strain evidence="3">cv. Kellogg 1175</strain>
        <tissue evidence="2">Leaf</tissue>
    </source>
</reference>
<dbReference type="AlphaFoldDB" id="A0A1E5VXA2"/>